<accession>A0A6A4HZC6</accession>
<dbReference type="Proteomes" id="UP000799118">
    <property type="component" value="Unassembled WGS sequence"/>
</dbReference>
<evidence type="ECO:0000256" key="3">
    <source>
        <dbReference type="ARBA" id="ARBA00022777"/>
    </source>
</evidence>
<dbReference type="GO" id="GO:0004674">
    <property type="term" value="F:protein serine/threonine kinase activity"/>
    <property type="evidence" value="ECO:0007669"/>
    <property type="project" value="TreeGrafter"/>
</dbReference>
<proteinExistence type="predicted"/>
<evidence type="ECO:0000256" key="4">
    <source>
        <dbReference type="ARBA" id="ARBA00022840"/>
    </source>
</evidence>
<dbReference type="InterPro" id="IPR011009">
    <property type="entry name" value="Kinase-like_dom_sf"/>
</dbReference>
<evidence type="ECO:0000256" key="5">
    <source>
        <dbReference type="SAM" id="MobiDB-lite"/>
    </source>
</evidence>
<dbReference type="PROSITE" id="PS50011">
    <property type="entry name" value="PROTEIN_KINASE_DOM"/>
    <property type="match status" value="1"/>
</dbReference>
<dbReference type="PANTHER" id="PTHR44329:SF288">
    <property type="entry name" value="MITOGEN-ACTIVATED PROTEIN KINASE KINASE KINASE 20"/>
    <property type="match status" value="1"/>
</dbReference>
<dbReference type="PROSITE" id="PS00109">
    <property type="entry name" value="PROTEIN_KINASE_TYR"/>
    <property type="match status" value="1"/>
</dbReference>
<dbReference type="Gene3D" id="1.10.510.10">
    <property type="entry name" value="Transferase(Phosphotransferase) domain 1"/>
    <property type="match status" value="1"/>
</dbReference>
<dbReference type="Pfam" id="PF07714">
    <property type="entry name" value="PK_Tyr_Ser-Thr"/>
    <property type="match status" value="1"/>
</dbReference>
<dbReference type="SUPFAM" id="SSF56112">
    <property type="entry name" value="Protein kinase-like (PK-like)"/>
    <property type="match status" value="1"/>
</dbReference>
<gene>
    <name evidence="7" type="ORF">BT96DRAFT_855044</name>
</gene>
<evidence type="ECO:0000256" key="2">
    <source>
        <dbReference type="ARBA" id="ARBA00022741"/>
    </source>
</evidence>
<organism evidence="7 8">
    <name type="scientific">Gymnopus androsaceus JB14</name>
    <dbReference type="NCBI Taxonomy" id="1447944"/>
    <lineage>
        <taxon>Eukaryota</taxon>
        <taxon>Fungi</taxon>
        <taxon>Dikarya</taxon>
        <taxon>Basidiomycota</taxon>
        <taxon>Agaricomycotina</taxon>
        <taxon>Agaricomycetes</taxon>
        <taxon>Agaricomycetidae</taxon>
        <taxon>Agaricales</taxon>
        <taxon>Marasmiineae</taxon>
        <taxon>Omphalotaceae</taxon>
        <taxon>Gymnopus</taxon>
    </lineage>
</organism>
<keyword evidence="2" id="KW-0547">Nucleotide-binding</keyword>
<keyword evidence="1" id="KW-0808">Transferase</keyword>
<feature type="compositionally biased region" description="Low complexity" evidence="5">
    <location>
        <begin position="520"/>
        <end position="529"/>
    </location>
</feature>
<protein>
    <submittedName>
        <fullName evidence="7">Kinase-like protein</fullName>
    </submittedName>
</protein>
<dbReference type="AlphaFoldDB" id="A0A6A4HZC6"/>
<evidence type="ECO:0000313" key="8">
    <source>
        <dbReference type="Proteomes" id="UP000799118"/>
    </source>
</evidence>
<dbReference type="GO" id="GO:0005524">
    <property type="term" value="F:ATP binding"/>
    <property type="evidence" value="ECO:0007669"/>
    <property type="project" value="UniProtKB-KW"/>
</dbReference>
<keyword evidence="4" id="KW-0067">ATP-binding</keyword>
<keyword evidence="8" id="KW-1185">Reference proteome</keyword>
<dbReference type="InterPro" id="IPR051681">
    <property type="entry name" value="Ser/Thr_Kinases-Pseudokinases"/>
</dbReference>
<dbReference type="EMBL" id="ML769428">
    <property type="protein sequence ID" value="KAE9403133.1"/>
    <property type="molecule type" value="Genomic_DNA"/>
</dbReference>
<dbReference type="InterPro" id="IPR000719">
    <property type="entry name" value="Prot_kinase_dom"/>
</dbReference>
<feature type="region of interest" description="Disordered" evidence="5">
    <location>
        <begin position="519"/>
        <end position="580"/>
    </location>
</feature>
<evidence type="ECO:0000259" key="6">
    <source>
        <dbReference type="PROSITE" id="PS50011"/>
    </source>
</evidence>
<dbReference type="InterPro" id="IPR008266">
    <property type="entry name" value="Tyr_kinase_AS"/>
</dbReference>
<name>A0A6A4HZC6_9AGAR</name>
<dbReference type="InterPro" id="IPR001245">
    <property type="entry name" value="Ser-Thr/Tyr_kinase_cat_dom"/>
</dbReference>
<feature type="domain" description="Protein kinase" evidence="6">
    <location>
        <begin position="228"/>
        <end position="512"/>
    </location>
</feature>
<sequence length="676" mass="76283">MKESLQHLKVIAVGKSDTLHQICTRKKHSKVHQYTRTMFLSDEGTVQLDSSLRIGDVLELHSNSLDALHRSIHSASGPEGYIISEEARSYFNDPFTGSNQDLLISNVFSKLLGRLETRKRIENWLRQLHVLRYSRIRRVLRDDDAQVAQELVAVFASNSYKTDISSLTNEQAIQIMNLIDTILIQGFSTNFPIENYDTFIHTAQQCLIRLSEASGHFPDALVLQNVELVTSTPVTEGGFADVYRGRHTNYKGHTAEVALKVLKLRTTSYFSLTTEEIQGREKKFYKEALTWQYLDHENITVFYGIDRNTFPGKQAMVSQWMRHGTILDYMKKNSPFSQHAISCLSDIAAGLEYLHSHNVVHGDLCGRNILIDKRGRACLTDFGLTSFIESDTALKSTRRDGSPNWTAPELFEPEQFNLPFQRTAASDVYAYACVCYEIWTGGSPPFHNLWPETAVMLKVIAGARPGQPNDILGELMPNELWNIIQLCWTMQPQERLDSKVLSATIKDLHRQNLTADLIPSRASSSASGSMNDLNGDVQPNSDSSSSESEINSDLEADAESESIPMIRQSPAPPPPLPRRLKGKLRQVSIRDYVTFGPIKWGADPEGEFLAIIEEMYRNDSVKRGAMDEPDSLKKNNPKYVKLVFGSLAQANNFAMTWAVHRYQPYKRVKATLYPAV</sequence>
<reference evidence="7" key="1">
    <citation type="journal article" date="2019" name="Environ. Microbiol.">
        <title>Fungal ecological strategies reflected in gene transcription - a case study of two litter decomposers.</title>
        <authorList>
            <person name="Barbi F."/>
            <person name="Kohler A."/>
            <person name="Barry K."/>
            <person name="Baskaran P."/>
            <person name="Daum C."/>
            <person name="Fauchery L."/>
            <person name="Ihrmark K."/>
            <person name="Kuo A."/>
            <person name="LaButti K."/>
            <person name="Lipzen A."/>
            <person name="Morin E."/>
            <person name="Grigoriev I.V."/>
            <person name="Henrissat B."/>
            <person name="Lindahl B."/>
            <person name="Martin F."/>
        </authorList>
    </citation>
    <scope>NUCLEOTIDE SEQUENCE</scope>
    <source>
        <strain evidence="7">JB14</strain>
    </source>
</reference>
<feature type="compositionally biased region" description="Low complexity" evidence="5">
    <location>
        <begin position="540"/>
        <end position="549"/>
    </location>
</feature>
<dbReference type="PANTHER" id="PTHR44329">
    <property type="entry name" value="SERINE/THREONINE-PROTEIN KINASE TNNI3K-RELATED"/>
    <property type="match status" value="1"/>
</dbReference>
<dbReference type="PRINTS" id="PR00109">
    <property type="entry name" value="TYRKINASE"/>
</dbReference>
<dbReference type="OrthoDB" id="4062651at2759"/>
<evidence type="ECO:0000256" key="1">
    <source>
        <dbReference type="ARBA" id="ARBA00022679"/>
    </source>
</evidence>
<evidence type="ECO:0000313" key="7">
    <source>
        <dbReference type="EMBL" id="KAE9403133.1"/>
    </source>
</evidence>
<feature type="compositionally biased region" description="Acidic residues" evidence="5">
    <location>
        <begin position="550"/>
        <end position="560"/>
    </location>
</feature>
<keyword evidence="3 7" id="KW-0418">Kinase</keyword>